<proteinExistence type="inferred from homology"/>
<feature type="binding site" evidence="9">
    <location>
        <position position="1037"/>
    </location>
    <ligand>
        <name>Zn(2+)</name>
        <dbReference type="ChEBI" id="CHEBI:29105"/>
        <label>2</label>
    </ligand>
</feature>
<dbReference type="CDD" id="cd02655">
    <property type="entry name" value="RNAP_beta'_C"/>
    <property type="match status" value="1"/>
</dbReference>
<comment type="cofactor">
    <cofactor evidence="9">
        <name>Zn(2+)</name>
        <dbReference type="ChEBI" id="CHEBI:29105"/>
    </cofactor>
    <text evidence="9">Binds 2 Zn(2+) ions per subunit.</text>
</comment>
<evidence type="ECO:0000256" key="9">
    <source>
        <dbReference type="HAMAP-Rule" id="MF_01322"/>
    </source>
</evidence>
<keyword evidence="6 9" id="KW-0479">Metal-binding</keyword>
<organism evidence="12 13">
    <name type="scientific">Candidatus Alloenteromonas pullicola</name>
    <dbReference type="NCBI Taxonomy" id="2840784"/>
    <lineage>
        <taxon>Bacteria</taxon>
        <taxon>Bacillati</taxon>
        <taxon>Bacillota</taxon>
        <taxon>Bacillota incertae sedis</taxon>
        <taxon>Candidatus Alloenteromonas</taxon>
    </lineage>
</organism>
<comment type="cofactor">
    <cofactor evidence="9">
        <name>Mg(2+)</name>
        <dbReference type="ChEBI" id="CHEBI:18420"/>
    </cofactor>
    <text evidence="9">Binds 1 Mg(2+) ion per subunit.</text>
</comment>
<evidence type="ECO:0000256" key="3">
    <source>
        <dbReference type="ARBA" id="ARBA00022478"/>
    </source>
</evidence>
<evidence type="ECO:0000256" key="8">
    <source>
        <dbReference type="ARBA" id="ARBA00048552"/>
    </source>
</evidence>
<dbReference type="Gene3D" id="1.10.132.30">
    <property type="match status" value="1"/>
</dbReference>
<evidence type="ECO:0000259" key="11">
    <source>
        <dbReference type="SMART" id="SM00663"/>
    </source>
</evidence>
<name>A0A9D1S2M2_9FIRM</name>
<keyword evidence="9" id="KW-0460">Magnesium</keyword>
<dbReference type="Proteomes" id="UP000824070">
    <property type="component" value="Unassembled WGS sequence"/>
</dbReference>
<dbReference type="InterPro" id="IPR042102">
    <property type="entry name" value="RNA_pol_Rpb1_3_sf"/>
</dbReference>
<dbReference type="EMBL" id="DVMV01000014">
    <property type="protein sequence ID" value="HIU45080.1"/>
    <property type="molecule type" value="Genomic_DNA"/>
</dbReference>
<evidence type="ECO:0000256" key="4">
    <source>
        <dbReference type="ARBA" id="ARBA00022679"/>
    </source>
</evidence>
<dbReference type="Gene3D" id="4.10.860.120">
    <property type="entry name" value="RNA polymerase II, clamp domain"/>
    <property type="match status" value="1"/>
</dbReference>
<feature type="binding site" evidence="9">
    <location>
        <position position="87"/>
    </location>
    <ligand>
        <name>Zn(2+)</name>
        <dbReference type="ChEBI" id="CHEBI:29105"/>
        <label>1</label>
    </ligand>
</feature>
<comment type="function">
    <text evidence="1 9 10">DNA-dependent RNA polymerase catalyzes the transcription of DNA into RNA using the four ribonucleoside triphosphates as substrates.</text>
</comment>
<reference evidence="12" key="2">
    <citation type="journal article" date="2021" name="PeerJ">
        <title>Extensive microbial diversity within the chicken gut microbiome revealed by metagenomics and culture.</title>
        <authorList>
            <person name="Gilroy R."/>
            <person name="Ravi A."/>
            <person name="Getino M."/>
            <person name="Pursley I."/>
            <person name="Horton D.L."/>
            <person name="Alikhan N.F."/>
            <person name="Baker D."/>
            <person name="Gharbi K."/>
            <person name="Hall N."/>
            <person name="Watson M."/>
            <person name="Adriaenssens E.M."/>
            <person name="Foster-Nyarko E."/>
            <person name="Jarju S."/>
            <person name="Secka A."/>
            <person name="Antonio M."/>
            <person name="Oren A."/>
            <person name="Chaudhuri R.R."/>
            <person name="La Ragione R."/>
            <person name="Hildebrand F."/>
            <person name="Pallen M.J."/>
        </authorList>
    </citation>
    <scope>NUCLEOTIDE SEQUENCE</scope>
    <source>
        <strain evidence="12">ChiGjej1B1-22543</strain>
    </source>
</reference>
<feature type="binding site" evidence="9">
    <location>
        <position position="84"/>
    </location>
    <ligand>
        <name>Zn(2+)</name>
        <dbReference type="ChEBI" id="CHEBI:29105"/>
        <label>1</label>
    </ligand>
</feature>
<evidence type="ECO:0000256" key="6">
    <source>
        <dbReference type="ARBA" id="ARBA00022723"/>
    </source>
</evidence>
<dbReference type="HAMAP" id="MF_01322">
    <property type="entry name" value="RNApol_bact_RpoC"/>
    <property type="match status" value="1"/>
</dbReference>
<comment type="catalytic activity">
    <reaction evidence="8 9 10">
        <text>RNA(n) + a ribonucleoside 5'-triphosphate = RNA(n+1) + diphosphate</text>
        <dbReference type="Rhea" id="RHEA:21248"/>
        <dbReference type="Rhea" id="RHEA-COMP:14527"/>
        <dbReference type="Rhea" id="RHEA-COMP:17342"/>
        <dbReference type="ChEBI" id="CHEBI:33019"/>
        <dbReference type="ChEBI" id="CHEBI:61557"/>
        <dbReference type="ChEBI" id="CHEBI:140395"/>
        <dbReference type="EC" id="2.7.7.6"/>
    </reaction>
</comment>
<keyword evidence="7 9" id="KW-0804">Transcription</keyword>
<dbReference type="PANTHER" id="PTHR19376:SF54">
    <property type="entry name" value="DNA-DIRECTED RNA POLYMERASE SUBUNIT BETA"/>
    <property type="match status" value="1"/>
</dbReference>
<dbReference type="GO" id="GO:0000428">
    <property type="term" value="C:DNA-directed RNA polymerase complex"/>
    <property type="evidence" value="ECO:0007669"/>
    <property type="project" value="UniProtKB-KW"/>
</dbReference>
<dbReference type="Gene3D" id="2.40.50.100">
    <property type="match status" value="1"/>
</dbReference>
<comment type="subunit">
    <text evidence="9">The RNAP catalytic core consists of 2 alpha, 1 beta, 1 beta' and 1 omega subunit. When a sigma factor is associated with the core the holoenzyme is formed, which can initiate transcription.</text>
</comment>
<dbReference type="Gene3D" id="2.40.40.20">
    <property type="match status" value="1"/>
</dbReference>
<accession>A0A9D1S2M2</accession>
<evidence type="ECO:0000256" key="2">
    <source>
        <dbReference type="ARBA" id="ARBA00006460"/>
    </source>
</evidence>
<feature type="binding site" evidence="9">
    <location>
        <position position="71"/>
    </location>
    <ligand>
        <name>Zn(2+)</name>
        <dbReference type="ChEBI" id="CHEBI:29105"/>
        <label>1</label>
    </ligand>
</feature>
<dbReference type="NCBIfam" id="TIGR02386">
    <property type="entry name" value="rpoC_TIGR"/>
    <property type="match status" value="1"/>
</dbReference>
<feature type="binding site" evidence="9">
    <location>
        <position position="69"/>
    </location>
    <ligand>
        <name>Zn(2+)</name>
        <dbReference type="ChEBI" id="CHEBI:29105"/>
        <label>1</label>
    </ligand>
</feature>
<dbReference type="PANTHER" id="PTHR19376">
    <property type="entry name" value="DNA-DIRECTED RNA POLYMERASE"/>
    <property type="match status" value="1"/>
</dbReference>
<keyword evidence="5 9" id="KW-0548">Nucleotidyltransferase</keyword>
<comment type="caution">
    <text evidence="12">The sequence shown here is derived from an EMBL/GenBank/DDBJ whole genome shotgun (WGS) entry which is preliminary data.</text>
</comment>
<dbReference type="SMART" id="SM00663">
    <property type="entry name" value="RPOLA_N"/>
    <property type="match status" value="1"/>
</dbReference>
<comment type="similarity">
    <text evidence="2 9 10">Belongs to the RNA polymerase beta' chain family.</text>
</comment>
<dbReference type="EC" id="2.7.7.6" evidence="9"/>
<feature type="binding site" evidence="9">
    <location>
        <position position="961"/>
    </location>
    <ligand>
        <name>Zn(2+)</name>
        <dbReference type="ChEBI" id="CHEBI:29105"/>
        <label>2</label>
    </ligand>
</feature>
<protein>
    <recommendedName>
        <fullName evidence="9">DNA-directed RNA polymerase subunit beta'</fullName>
        <shortName evidence="9">RNAP subunit beta'</shortName>
        <ecNumber evidence="9">2.7.7.6</ecNumber>
    </recommendedName>
    <alternativeName>
        <fullName evidence="9">RNA polymerase subunit beta'</fullName>
    </alternativeName>
    <alternativeName>
        <fullName evidence="9">Transcriptase subunit beta'</fullName>
    </alternativeName>
</protein>
<dbReference type="InterPro" id="IPR000722">
    <property type="entry name" value="RNA_pol_asu"/>
</dbReference>
<feature type="binding site" evidence="9">
    <location>
        <position position="536"/>
    </location>
    <ligand>
        <name>Mg(2+)</name>
        <dbReference type="ChEBI" id="CHEBI:18420"/>
    </ligand>
</feature>
<dbReference type="GO" id="GO:0008270">
    <property type="term" value="F:zinc ion binding"/>
    <property type="evidence" value="ECO:0007669"/>
    <property type="project" value="UniProtKB-UniRule"/>
</dbReference>
<feature type="binding site" evidence="9">
    <location>
        <position position="532"/>
    </location>
    <ligand>
        <name>Mg(2+)</name>
        <dbReference type="ChEBI" id="CHEBI:18420"/>
    </ligand>
</feature>
<dbReference type="InterPro" id="IPR012754">
    <property type="entry name" value="DNA-dir_RpoC_beta_prime_bact"/>
</dbReference>
<dbReference type="Pfam" id="PF05000">
    <property type="entry name" value="RNA_pol_Rpb1_4"/>
    <property type="match status" value="1"/>
</dbReference>
<evidence type="ECO:0000256" key="1">
    <source>
        <dbReference type="ARBA" id="ARBA00004026"/>
    </source>
</evidence>
<dbReference type="InterPro" id="IPR006592">
    <property type="entry name" value="RNA_pol_N"/>
</dbReference>
<dbReference type="GO" id="GO:0003677">
    <property type="term" value="F:DNA binding"/>
    <property type="evidence" value="ECO:0007669"/>
    <property type="project" value="UniProtKB-UniRule"/>
</dbReference>
<dbReference type="Gene3D" id="1.10.150.390">
    <property type="match status" value="1"/>
</dbReference>
<feature type="domain" description="RNA polymerase N-terminal" evidence="11">
    <location>
        <begin position="307"/>
        <end position="586"/>
    </location>
</feature>
<evidence type="ECO:0000256" key="5">
    <source>
        <dbReference type="ARBA" id="ARBA00022695"/>
    </source>
</evidence>
<dbReference type="SUPFAM" id="SSF64484">
    <property type="entry name" value="beta and beta-prime subunits of DNA dependent RNA-polymerase"/>
    <property type="match status" value="1"/>
</dbReference>
<dbReference type="InterPro" id="IPR007081">
    <property type="entry name" value="RNA_pol_Rpb1_5"/>
</dbReference>
<dbReference type="Pfam" id="PF04997">
    <property type="entry name" value="RNA_pol_Rpb1_1"/>
    <property type="match status" value="1"/>
</dbReference>
<dbReference type="InterPro" id="IPR007066">
    <property type="entry name" value="RNA_pol_Rpb1_3"/>
</dbReference>
<evidence type="ECO:0000313" key="13">
    <source>
        <dbReference type="Proteomes" id="UP000824070"/>
    </source>
</evidence>
<dbReference type="InterPro" id="IPR045867">
    <property type="entry name" value="DNA-dir_RpoC_beta_prime"/>
</dbReference>
<dbReference type="InterPro" id="IPR007083">
    <property type="entry name" value="RNA_pol_Rpb1_4"/>
</dbReference>
<dbReference type="GO" id="GO:0006351">
    <property type="term" value="P:DNA-templated transcription"/>
    <property type="evidence" value="ECO:0007669"/>
    <property type="project" value="UniProtKB-UniRule"/>
</dbReference>
<dbReference type="InterPro" id="IPR007080">
    <property type="entry name" value="RNA_pol_Rpb1_1"/>
</dbReference>
<dbReference type="GO" id="GO:0000287">
    <property type="term" value="F:magnesium ion binding"/>
    <property type="evidence" value="ECO:0007669"/>
    <property type="project" value="UniProtKB-UniRule"/>
</dbReference>
<gene>
    <name evidence="9 12" type="primary">rpoC</name>
    <name evidence="12" type="ORF">IAC52_02145</name>
</gene>
<evidence type="ECO:0000256" key="7">
    <source>
        <dbReference type="ARBA" id="ARBA00023163"/>
    </source>
</evidence>
<feature type="binding site" evidence="9">
    <location>
        <position position="534"/>
    </location>
    <ligand>
        <name>Mg(2+)</name>
        <dbReference type="ChEBI" id="CHEBI:18420"/>
    </ligand>
</feature>
<dbReference type="InterPro" id="IPR038120">
    <property type="entry name" value="Rpb1_funnel_sf"/>
</dbReference>
<keyword evidence="9" id="KW-0862">Zinc</keyword>
<keyword evidence="4 9" id="KW-0808">Transferase</keyword>
<sequence>MAEKDKNTETFDINDLAAVQIGIASPDTIRSWSHGEVTRAETINYRSQKPEKGGLFCEKIFGPAKDYECNCGKYKKIRFKGITCEKCGVEVISKEWRRERMGHIELVSPCSHIWYLKSIPSRMGLALDIPPKQLESVIYFNAWVCLNPGTSNVLKYKEYLDESTARVVFAEVIKDILAREDPFYYVNADGERVEKETEGATPKPWPVIAPESSDEERANSLIAKLADRTAPFSFAENAAFISRYTGAEFGQGAEAIKRLLQEIDLDKEFVAISEAMNNSSSNSSARAKAAKRLEVISAFRDSKQRPEWMILDVIPVIPPDLRPMIQLEGGRSATSDVNDLYRRVIARNSRLRRLIEANAPRVILVNEKRMLQEAVDALIDNGRRTKGVKGTNNRDLKSLSMGLRGKPGRFRQNLLGKRVDYSGRSVIAVGPDLKMYQCGIPREMAVQLLRPFIAALLIKRKYVTAHKQADKYIDRYDPVVYDIVEEIISEHPVLLNRAPTLHRLSIQAFQPKLVDGKAIRLHPLVCPGFNADFDGDQMAVHVPLGKPAQQEAIELMLASNNILSPKDGKAIVIPSQDMILGNFHLTTEESREDFAARIAELKSKLAKEEQDGVALLEHDGIKKMIEDDERFMAAEGKVFATTDEVVLAYENHEVSLHNRIAIPARAIHKDEGAGMPAGVRDKYLVTSVGKIIFNNVFPDDFPFINDKPGASEEEMRSWFVAPEEVAEKLGDKLDNSPSAPSPIAQYIASQPLHSAIGKKQLGPIIDMVFSRYGALKTSAVLDKIKDQGFYYSMVSAVTVAISDIKDIDGKYPLVKEGYKKVDETNRFYEDGYLTQDERHKRVVDIWKGVTNQIASKIQEQMKADKRNPLIIMADSGSRGSVDNFKQLIGMKGLVANPKNVEIELPIVSSYREGMKVSEFFINTHGARKGSADTALKTADSGYLTRRLVDVAQDVIVREEDCHCDHGFVVREIRDTSRDTVIMHLSDRIEGRYAMHDIVSPLHGDVIVPGNTLISAEQAKRVEEEGIKEVEIRSVLTCQTKDGICRHCYGLNRATGKLVERGEAVGIMAAQSIGEPGTQLTMRVFHTGGMAGSDITQGLPRVQELVEARNPKGEAVISEIAGKVTSITTNGEKFQIVVKNDNEEKTYDPYTASRLRVQVGDEIEAGAKITDGAINPRDLLDYAGVEKLEVYLIKEIQKVYAAQGIGIDCKHLEIIIRQMLNKVTIIDSGDTGLLQGSRVSVERFTEENTKALLQGKRPAVCKPLVLGITKAALETDSFLSAASFQETTKVLTDAAIKAKRDNLHGLKENVITGKLIPAGTGLRTPEEEEQALEGFDVLSAMKKVKDQYIEKHDRPDSQE</sequence>
<dbReference type="Pfam" id="PF04983">
    <property type="entry name" value="RNA_pol_Rpb1_3"/>
    <property type="match status" value="1"/>
</dbReference>
<dbReference type="InterPro" id="IPR044893">
    <property type="entry name" value="RNA_pol_Rpb1_clamp_domain"/>
</dbReference>
<keyword evidence="3 9" id="KW-0240">DNA-directed RNA polymerase</keyword>
<dbReference type="Pfam" id="PF04998">
    <property type="entry name" value="RNA_pol_Rpb1_5"/>
    <property type="match status" value="1"/>
</dbReference>
<dbReference type="GO" id="GO:0003899">
    <property type="term" value="F:DNA-directed RNA polymerase activity"/>
    <property type="evidence" value="ECO:0007669"/>
    <property type="project" value="UniProtKB-UniRule"/>
</dbReference>
<evidence type="ECO:0000256" key="10">
    <source>
        <dbReference type="RuleBase" id="RU004279"/>
    </source>
</evidence>
<evidence type="ECO:0000313" key="12">
    <source>
        <dbReference type="EMBL" id="HIU45080.1"/>
    </source>
</evidence>
<dbReference type="Gene3D" id="1.10.274.100">
    <property type="entry name" value="RNA polymerase Rpb1, domain 3"/>
    <property type="match status" value="1"/>
</dbReference>
<reference evidence="12" key="1">
    <citation type="submission" date="2020-10" db="EMBL/GenBank/DDBJ databases">
        <authorList>
            <person name="Gilroy R."/>
        </authorList>
    </citation>
    <scope>NUCLEOTIDE SEQUENCE</scope>
    <source>
        <strain evidence="12">ChiGjej1B1-22543</strain>
    </source>
</reference>
<dbReference type="Gene3D" id="1.10.40.90">
    <property type="match status" value="1"/>
</dbReference>
<feature type="binding site" evidence="9">
    <location>
        <position position="1044"/>
    </location>
    <ligand>
        <name>Zn(2+)</name>
        <dbReference type="ChEBI" id="CHEBI:29105"/>
        <label>2</label>
    </ligand>
</feature>
<dbReference type="Gene3D" id="1.10.1790.20">
    <property type="match status" value="1"/>
</dbReference>
<feature type="binding site" evidence="9">
    <location>
        <position position="1047"/>
    </location>
    <ligand>
        <name>Zn(2+)</name>
        <dbReference type="ChEBI" id="CHEBI:29105"/>
        <label>2</label>
    </ligand>
</feature>
<dbReference type="Pfam" id="PF00623">
    <property type="entry name" value="RNA_pol_Rpb1_2"/>
    <property type="match status" value="2"/>
</dbReference>
<dbReference type="CDD" id="cd01609">
    <property type="entry name" value="RNAP_beta'_N"/>
    <property type="match status" value="1"/>
</dbReference>